<dbReference type="InterPro" id="IPR043502">
    <property type="entry name" value="DNA/RNA_pol_sf"/>
</dbReference>
<dbReference type="InterPro" id="IPR029262">
    <property type="entry name" value="RPOL_N"/>
</dbReference>
<name>A0A7M2GJE1_SPHSA</name>
<dbReference type="GO" id="GO:0003899">
    <property type="term" value="F:DNA-directed RNA polymerase activity"/>
    <property type="evidence" value="ECO:0007669"/>
    <property type="project" value="InterPro"/>
</dbReference>
<dbReference type="Proteomes" id="UP000593663">
    <property type="component" value="Chromosome 1"/>
</dbReference>
<dbReference type="PANTHER" id="PTHR10102">
    <property type="entry name" value="DNA-DIRECTED RNA POLYMERASE, MITOCHONDRIAL"/>
    <property type="match status" value="1"/>
</dbReference>
<dbReference type="InterPro" id="IPR037159">
    <property type="entry name" value="RNA_POL_N_sf"/>
</dbReference>
<accession>A0A7M2GJE1</accession>
<evidence type="ECO:0000313" key="3">
    <source>
        <dbReference type="EMBL" id="QOT72836.1"/>
    </source>
</evidence>
<organism evidence="3 4">
    <name type="scientific">Sphingobium fuliginis (strain ATCC 27551)</name>
    <dbReference type="NCBI Taxonomy" id="336203"/>
    <lineage>
        <taxon>Bacteria</taxon>
        <taxon>Pseudomonadati</taxon>
        <taxon>Pseudomonadota</taxon>
        <taxon>Alphaproteobacteria</taxon>
        <taxon>Sphingomonadales</taxon>
        <taxon>Sphingomonadaceae</taxon>
        <taxon>Sphingobium</taxon>
    </lineage>
</organism>
<dbReference type="SMART" id="SM01311">
    <property type="entry name" value="RPOL_N"/>
    <property type="match status" value="1"/>
</dbReference>
<reference evidence="4" key="1">
    <citation type="submission" date="2020-08" db="EMBL/GenBank/DDBJ databases">
        <title>Complete genome sequence of Sphingobium barthaii strain KK22, a high-molecular-weight polycyclic aromatic hydrocarbon-degrading soil bacterium.</title>
        <authorList>
            <person name="Mori J.F."/>
            <person name="Kanaly R.A."/>
        </authorList>
    </citation>
    <scope>NUCLEOTIDE SEQUENCE [LARGE SCALE GENOMIC DNA]</scope>
    <source>
        <strain evidence="4">KK22</strain>
    </source>
</reference>
<dbReference type="AlphaFoldDB" id="A0A7M2GJE1"/>
<evidence type="ECO:0000259" key="2">
    <source>
        <dbReference type="SMART" id="SM01311"/>
    </source>
</evidence>
<dbReference type="GO" id="GO:0006351">
    <property type="term" value="P:DNA-templated transcription"/>
    <property type="evidence" value="ECO:0007669"/>
    <property type="project" value="InterPro"/>
</dbReference>
<dbReference type="Gene3D" id="1.10.1320.10">
    <property type="entry name" value="DNA-directed RNA polymerase, N-terminal domain"/>
    <property type="match status" value="1"/>
</dbReference>
<dbReference type="Gene3D" id="1.10.287.280">
    <property type="match status" value="1"/>
</dbReference>
<dbReference type="GO" id="GO:0003677">
    <property type="term" value="F:DNA binding"/>
    <property type="evidence" value="ECO:0007669"/>
    <property type="project" value="InterPro"/>
</dbReference>
<dbReference type="InterPro" id="IPR002092">
    <property type="entry name" value="DNA-dir_Rpol_phage-type"/>
</dbReference>
<evidence type="ECO:0000256" key="1">
    <source>
        <dbReference type="SAM" id="MobiDB-lite"/>
    </source>
</evidence>
<protein>
    <recommendedName>
        <fullName evidence="2">DNA-directed RNA polymerase N-terminal domain-containing protein</fullName>
    </recommendedName>
</protein>
<dbReference type="KEGG" id="sbar:H5V43_06910"/>
<gene>
    <name evidence="3" type="ORF">H5V43_06910</name>
</gene>
<dbReference type="EMBL" id="CP060035">
    <property type="protein sequence ID" value="QOT72836.1"/>
    <property type="molecule type" value="Genomic_DNA"/>
</dbReference>
<dbReference type="SUPFAM" id="SSF56672">
    <property type="entry name" value="DNA/RNA polymerases"/>
    <property type="match status" value="1"/>
</dbReference>
<evidence type="ECO:0000313" key="4">
    <source>
        <dbReference type="Proteomes" id="UP000593663"/>
    </source>
</evidence>
<feature type="compositionally biased region" description="Polar residues" evidence="1">
    <location>
        <begin position="506"/>
        <end position="518"/>
    </location>
</feature>
<sequence>MIHPETLVAAQRSFELQDAEAGAQRYYDAQDRKAKQEGFDRRADVQKIIRGAVPLVAAGLRKWIEEASQPKKGRPSSALAPLQELDPDVVALAALSRTFSTLAKALPLSTTAEAIGKVVQVEIEALMIQEADPKAAKRFLKMAEGDPSERSTTKRHESLKAALEIGLEWSRRMQVLVGGTVLHVLLKALPDIFMIKTIIDQRGTVLVVALTEEALDQIADMAQAAAWMQPLLKPMMVEPRKWEHFDTGCYLEYQVSRTVPMVRTFNREHQKMIRQAIKDGTMQEELDALNGIQGTRFAIDTRVLEVMKWVQGEGYQPAKSFPLSNLPEKPVKIAKEEWETLEAEVRTAKSRQRKSVMNIRAAASVNLAVFRTDLEEADRLKDLPCFYLPHSMDFRGRVYAVPHFNPQRSDHVKALFRFADAVPMGPDGGYWLSIHLANCGDFKTRTGRKASKDEFAERVQWVKDNEDMVIGAAMDPVPTLFGTSFASPFSNNCKRTMRLAKRKTLSSESSASTPTIHSSPPRRQRAH</sequence>
<feature type="domain" description="DNA-directed RNA polymerase N-terminal" evidence="2">
    <location>
        <begin position="9"/>
        <end position="294"/>
    </location>
</feature>
<feature type="region of interest" description="Disordered" evidence="1">
    <location>
        <begin position="500"/>
        <end position="527"/>
    </location>
</feature>
<dbReference type="RefSeq" id="WP_193666796.1">
    <property type="nucleotide sequence ID" value="NZ_CP060035.1"/>
</dbReference>
<proteinExistence type="predicted"/>
<dbReference type="Pfam" id="PF14700">
    <property type="entry name" value="RPOL_N"/>
    <property type="match status" value="1"/>
</dbReference>
<dbReference type="PANTHER" id="PTHR10102:SF0">
    <property type="entry name" value="DNA-DIRECTED RNA POLYMERASE, MITOCHONDRIAL"/>
    <property type="match status" value="1"/>
</dbReference>